<comment type="caution">
    <text evidence="1">The sequence shown here is derived from an EMBL/GenBank/DDBJ whole genome shotgun (WGS) entry which is preliminary data.</text>
</comment>
<dbReference type="PROSITE" id="PS00695">
    <property type="entry name" value="ENT_VIR_OMP_2"/>
    <property type="match status" value="1"/>
</dbReference>
<organism evidence="1 2">
    <name type="scientific">Nelumbo nucifera</name>
    <name type="common">Sacred lotus</name>
    <dbReference type="NCBI Taxonomy" id="4432"/>
    <lineage>
        <taxon>Eukaryota</taxon>
        <taxon>Viridiplantae</taxon>
        <taxon>Streptophyta</taxon>
        <taxon>Embryophyta</taxon>
        <taxon>Tracheophyta</taxon>
        <taxon>Spermatophyta</taxon>
        <taxon>Magnoliopsida</taxon>
        <taxon>Proteales</taxon>
        <taxon>Nelumbonaceae</taxon>
        <taxon>Nelumbo</taxon>
    </lineage>
</organism>
<accession>A0A822ZBP6</accession>
<gene>
    <name evidence="1" type="ORF">HUJ06_015404</name>
</gene>
<evidence type="ECO:0000313" key="1">
    <source>
        <dbReference type="EMBL" id="DAD41081.1"/>
    </source>
</evidence>
<reference evidence="1 2" key="1">
    <citation type="journal article" date="2020" name="Mol. Biol. Evol.">
        <title>Distinct Expression and Methylation Patterns for Genes with Different Fates following a Single Whole-Genome Duplication in Flowering Plants.</title>
        <authorList>
            <person name="Shi T."/>
            <person name="Rahmani R.S."/>
            <person name="Gugger P.F."/>
            <person name="Wang M."/>
            <person name="Li H."/>
            <person name="Zhang Y."/>
            <person name="Li Z."/>
            <person name="Wang Q."/>
            <person name="Van de Peer Y."/>
            <person name="Marchal K."/>
            <person name="Chen J."/>
        </authorList>
    </citation>
    <scope>NUCLEOTIDE SEQUENCE [LARGE SCALE GENOMIC DNA]</scope>
    <source>
        <tissue evidence="1">Leaf</tissue>
    </source>
</reference>
<name>A0A822ZBP6_NELNU</name>
<sequence>MLQAQDDKYVVALYNGVLVLLRRQIISKKKKQIKTNESGLSSMLVIWPAGVGYKF</sequence>
<protein>
    <submittedName>
        <fullName evidence="1">Uncharacterized protein</fullName>
    </submittedName>
</protein>
<dbReference type="GO" id="GO:0044384">
    <property type="term" value="C:host outer membrane"/>
    <property type="evidence" value="ECO:0007669"/>
    <property type="project" value="InterPro"/>
</dbReference>
<dbReference type="EMBL" id="DUZY01000005">
    <property type="protein sequence ID" value="DAD41081.1"/>
    <property type="molecule type" value="Genomic_DNA"/>
</dbReference>
<keyword evidence="2" id="KW-1185">Reference proteome</keyword>
<proteinExistence type="predicted"/>
<dbReference type="InterPro" id="IPR000758">
    <property type="entry name" value="Enterovir_OMP"/>
</dbReference>
<evidence type="ECO:0000313" key="2">
    <source>
        <dbReference type="Proteomes" id="UP000607653"/>
    </source>
</evidence>
<dbReference type="Proteomes" id="UP000607653">
    <property type="component" value="Unassembled WGS sequence"/>
</dbReference>
<dbReference type="AlphaFoldDB" id="A0A822ZBP6"/>